<feature type="chain" id="PRO_5045089585" evidence="2">
    <location>
        <begin position="29"/>
        <end position="1164"/>
    </location>
</feature>
<feature type="signal peptide" evidence="2">
    <location>
        <begin position="1"/>
        <end position="28"/>
    </location>
</feature>
<name>A0ABS6NJX0_9BURK</name>
<accession>A0ABS6NJX0</accession>
<protein>
    <submittedName>
        <fullName evidence="3">Uncharacterized protein</fullName>
    </submittedName>
</protein>
<keyword evidence="4" id="KW-1185">Reference proteome</keyword>
<evidence type="ECO:0000313" key="3">
    <source>
        <dbReference type="EMBL" id="MBV4395926.1"/>
    </source>
</evidence>
<organism evidence="3 4">
    <name type="scientific">Advenella alkanexedens</name>
    <dbReference type="NCBI Taxonomy" id="1481665"/>
    <lineage>
        <taxon>Bacteria</taxon>
        <taxon>Pseudomonadati</taxon>
        <taxon>Pseudomonadota</taxon>
        <taxon>Betaproteobacteria</taxon>
        <taxon>Burkholderiales</taxon>
        <taxon>Alcaligenaceae</taxon>
    </lineage>
</organism>
<dbReference type="Proteomes" id="UP000722165">
    <property type="component" value="Unassembled WGS sequence"/>
</dbReference>
<feature type="region of interest" description="Disordered" evidence="1">
    <location>
        <begin position="203"/>
        <end position="224"/>
    </location>
</feature>
<reference evidence="3 4" key="1">
    <citation type="submission" date="2021-06" db="EMBL/GenBank/DDBJ databases">
        <authorList>
            <person name="Lu T."/>
            <person name="Wang Q."/>
            <person name="Han X."/>
        </authorList>
    </citation>
    <scope>NUCLEOTIDE SEQUENCE [LARGE SCALE GENOMIC DNA]</scope>
    <source>
        <strain evidence="3 4">LAM0050</strain>
    </source>
</reference>
<evidence type="ECO:0000313" key="4">
    <source>
        <dbReference type="Proteomes" id="UP000722165"/>
    </source>
</evidence>
<dbReference type="RefSeq" id="WP_217734356.1">
    <property type="nucleotide sequence ID" value="NZ_JAHSPR010000001.1"/>
</dbReference>
<evidence type="ECO:0000256" key="2">
    <source>
        <dbReference type="SAM" id="SignalP"/>
    </source>
</evidence>
<gene>
    <name evidence="3" type="ORF">KU392_01490</name>
</gene>
<evidence type="ECO:0000256" key="1">
    <source>
        <dbReference type="SAM" id="MobiDB-lite"/>
    </source>
</evidence>
<sequence length="1164" mass="129085">MTGMKTHSFLRILLALLFTVAIFCPAQAQILENSRDLESVKLRFVNITSHIKKSPDADGTHKKLNDVTLKVGEPVKITFDRFVTDIKPWHAVSGWLKLELGRDYYGKPAIFYELDLDISYKENDGSVKTFNDKSAYSEMRRVLENTYWGGSGMLTFSFWLEVTDAVHAEVTTDADESAGETGILIPAAIAGILIGGGAAAAWGRNRRKTKPQKEEKEAPEDNPNRYEMRIRKDFGNTLAVGKKVPIYARIVEITPEGQENTRHDLTAKINISSPYYLQISGQSMAGDYKTAQVEAPASGESIPDQARVSFCFMSEGGSFTNHVVFQIEEEKIVFAQDNLTLPACHDKTERLPFAVLGMGKDAVVTACIIRDDGYGVTVEAADEPGLYYAVITEKKKTGGNAGDYDSYTLEVKAVSGGQSLTGTLPIYRFHMGLRLDVSSIACYVEPYDSHKHRSNKFLFTVADKQYVPAESKAMITLFDWDPQAHSLLQIAPDSLDFQLQAVHEADQPMLEKLAIQCQMMDEVTGGGRALIFRCCKGALDAPSRFRVKVRLATTYGDEKYIVEKEVLLCSQPLRQSRDMADGMAMLKADAYITERLLHIRTLIWEMNYLNKLFPLVKFIDVMLDGYDEAYGYDARQVEIVKQTWGGFLQGTVAGANAQAQTVTFADEVKLYIESYLQTAESLEESLGFMGRMALGVTTLGCSDVVFTSLEVARDMKAYVDSGGDSAWGAFYVGVKVVTLEYLSDKAMNAGLDKLKKVAGSPEAKRAMREAKENVADSMARFTTAISGKNTRTAIEDSVKAGKQAASQASLLLETGRRRLSKTAGQIELDEALREGKLFAKQQVENLQAAAWQFELNPSEANRKLLNDMTISVQQNKLAMYALQNYKDESLDSVRKSFNETLGVFYNRADTLAKEKLASITGIPTAKIQILNASSSSQSLMQRGRKTTIDRDWTAYYVNSKGEHVFFDQGMTEQIYNDSFFEASKGFKNKDAGFSGRYGQKTDQTVIEDVLGHAESYGTDLKKMLDKTYHGMALDNPDKVATTVANKGKEWFERGSALLKKTGEIADPANRQLMLADAVSQRMEGYRQLTKQFDHCINPRDVARRGGAQASKIPERLRVSVEMCRRQLDIDSPVSLTDLESSLESLGFTPEGLADAVGDAVRQIG</sequence>
<comment type="caution">
    <text evidence="3">The sequence shown here is derived from an EMBL/GenBank/DDBJ whole genome shotgun (WGS) entry which is preliminary data.</text>
</comment>
<dbReference type="EMBL" id="JAHSPR010000001">
    <property type="protein sequence ID" value="MBV4395926.1"/>
    <property type="molecule type" value="Genomic_DNA"/>
</dbReference>
<keyword evidence="2" id="KW-0732">Signal</keyword>
<proteinExistence type="predicted"/>